<proteinExistence type="predicted"/>
<evidence type="ECO:0000259" key="2">
    <source>
        <dbReference type="PROSITE" id="PS50011"/>
    </source>
</evidence>
<dbReference type="PANTHER" id="PTHR24419:SF34">
    <property type="entry name" value="PROTEIN TUBE-RELATED"/>
    <property type="match status" value="1"/>
</dbReference>
<dbReference type="GO" id="GO:0004672">
    <property type="term" value="F:protein kinase activity"/>
    <property type="evidence" value="ECO:0007669"/>
    <property type="project" value="InterPro"/>
</dbReference>
<feature type="domain" description="Protein kinase" evidence="2">
    <location>
        <begin position="5"/>
        <end position="305"/>
    </location>
</feature>
<dbReference type="InterPro" id="IPR011009">
    <property type="entry name" value="Kinase-like_dom_sf"/>
</dbReference>
<dbReference type="SUPFAM" id="SSF56112">
    <property type="entry name" value="Protein kinase-like (PK-like)"/>
    <property type="match status" value="1"/>
</dbReference>
<dbReference type="SMART" id="SM00220">
    <property type="entry name" value="S_TKc"/>
    <property type="match status" value="1"/>
</dbReference>
<reference evidence="3" key="1">
    <citation type="journal article" date="2024" name="Virus Evol.">
        <title>The diverse liver viromes of Australian geckos and skinks are dominated by hepaciviruses and picornaviruses and reflect host taxonomy and habitat.</title>
        <authorList>
            <person name="Mahar J.E."/>
            <person name="Wille M."/>
            <person name="Harvey E."/>
            <person name="Moritz C.C."/>
            <person name="Holmes E.C."/>
        </authorList>
    </citation>
    <scope>NUCLEOTIDE SEQUENCE</scope>
    <source>
        <strain evidence="3">Hbin-M_C35</strain>
    </source>
</reference>
<evidence type="ECO:0000256" key="1">
    <source>
        <dbReference type="SAM" id="MobiDB-lite"/>
    </source>
</evidence>
<sequence length="377" mass="43251">MTLTIHEKFAGEQGYYGSVYWCNYPNNPTRYLCKKLKHNIDMSLEIEHEASRRLAHLPTVYKTKGIEIVDATRWLVSEYVPGQSLYDYQGSEITNIFLHLMCTLEEMREKQICHNDLHSRNIIITPSTLSVVHYHYNGIVRDIRVFGVLPVIIDFGLSRIEDYWCKPIIAGFSHGNLATIIFDPRFDKLRLMDVFSSILPKKLAIMAKVTGAPLLAKIAKWACRNIYKLWAPLNYETEFIFKKLETSIDYGTTGALLSFPEPDPTPTRPEQRRHLRILNTAMFAAPDTRVMAATVLRQGSAHPLFFPFCTVAMFLRRGIKDFLSDRPPILDTVPLGSQWISYILRHYPQNRALNHAEGGPPEPPAEDESKSQPEEIR</sequence>
<organism evidence="3">
    <name type="scientific">Heteronotia binoei irido-like virus</name>
    <dbReference type="NCBI Taxonomy" id="3141948"/>
    <lineage>
        <taxon>Viruses</taxon>
        <taxon>Varidnaviria</taxon>
        <taxon>Bamfordvirae</taxon>
        <taxon>Nucleocytoviricota</taxon>
        <taxon>Megaviricetes</taxon>
        <taxon>Pimascovirales</taxon>
        <taxon>Pimascovirales incertae sedis</taxon>
        <taxon>Iridoviridae</taxon>
    </lineage>
</organism>
<dbReference type="PROSITE" id="PS50011">
    <property type="entry name" value="PROTEIN_KINASE_DOM"/>
    <property type="match status" value="1"/>
</dbReference>
<dbReference type="GO" id="GO:0005524">
    <property type="term" value="F:ATP binding"/>
    <property type="evidence" value="ECO:0007669"/>
    <property type="project" value="InterPro"/>
</dbReference>
<name>A0AAU7SRX3_9VIRU</name>
<dbReference type="Pfam" id="PF00069">
    <property type="entry name" value="Pkinase"/>
    <property type="match status" value="1"/>
</dbReference>
<dbReference type="EMBL" id="PP711193">
    <property type="protein sequence ID" value="XBU06244.1"/>
    <property type="molecule type" value="Genomic_DNA"/>
</dbReference>
<dbReference type="InterPro" id="IPR000719">
    <property type="entry name" value="Prot_kinase_dom"/>
</dbReference>
<dbReference type="GO" id="GO:0035556">
    <property type="term" value="P:intracellular signal transduction"/>
    <property type="evidence" value="ECO:0007669"/>
    <property type="project" value="TreeGrafter"/>
</dbReference>
<protein>
    <submittedName>
        <fullName evidence="3">Phosphotransferase</fullName>
    </submittedName>
</protein>
<feature type="compositionally biased region" description="Basic and acidic residues" evidence="1">
    <location>
        <begin position="367"/>
        <end position="377"/>
    </location>
</feature>
<reference evidence="3" key="2">
    <citation type="submission" date="2024-03" db="EMBL/GenBank/DDBJ databases">
        <authorList>
            <person name="Mahar J.E."/>
            <person name="Wille M."/>
            <person name="Harvey E."/>
            <person name="Moritz C.C."/>
            <person name="Holmes E.C."/>
        </authorList>
    </citation>
    <scope>NUCLEOTIDE SEQUENCE</scope>
    <source>
        <strain evidence="3">Hbin-M_C35</strain>
    </source>
</reference>
<accession>A0AAU7SRX3</accession>
<dbReference type="PANTHER" id="PTHR24419">
    <property type="entry name" value="INTERLEUKIN-1 RECEPTOR-ASSOCIATED KINASE"/>
    <property type="match status" value="1"/>
</dbReference>
<feature type="region of interest" description="Disordered" evidence="1">
    <location>
        <begin position="353"/>
        <end position="377"/>
    </location>
</feature>
<evidence type="ECO:0000313" key="3">
    <source>
        <dbReference type="EMBL" id="XBU06244.1"/>
    </source>
</evidence>
<dbReference type="Gene3D" id="1.10.510.10">
    <property type="entry name" value="Transferase(Phosphotransferase) domain 1"/>
    <property type="match status" value="1"/>
</dbReference>